<feature type="signal peptide" evidence="1">
    <location>
        <begin position="1"/>
        <end position="21"/>
    </location>
</feature>
<keyword evidence="2" id="KW-0449">Lipoprotein</keyword>
<feature type="chain" id="PRO_5010296108" evidence="1">
    <location>
        <begin position="22"/>
        <end position="167"/>
    </location>
</feature>
<accession>A0A1G7M858</accession>
<name>A0A1G7M858_RHOCA</name>
<dbReference type="RefSeq" id="WP_139182452.1">
    <property type="nucleotide sequence ID" value="NZ_CP119563.1"/>
</dbReference>
<protein>
    <submittedName>
        <fullName evidence="2">Apolipoprotein D and lipocalin family protein</fullName>
    </submittedName>
</protein>
<evidence type="ECO:0000313" key="2">
    <source>
        <dbReference type="EMBL" id="SDF57806.1"/>
    </source>
</evidence>
<evidence type="ECO:0000313" key="3">
    <source>
        <dbReference type="Proteomes" id="UP000183812"/>
    </source>
</evidence>
<dbReference type="Proteomes" id="UP000183812">
    <property type="component" value="Unassembled WGS sequence"/>
</dbReference>
<gene>
    <name evidence="2" type="ORF">SAMN04244550_02463</name>
</gene>
<dbReference type="EMBL" id="FNAY01000013">
    <property type="protein sequence ID" value="SDF57806.1"/>
    <property type="molecule type" value="Genomic_DNA"/>
</dbReference>
<proteinExistence type="predicted"/>
<dbReference type="InterPro" id="IPR012674">
    <property type="entry name" value="Calycin"/>
</dbReference>
<dbReference type="OrthoDB" id="594739at2"/>
<dbReference type="Gene3D" id="2.40.128.20">
    <property type="match status" value="1"/>
</dbReference>
<dbReference type="PROSITE" id="PS51257">
    <property type="entry name" value="PROKAR_LIPOPROTEIN"/>
    <property type="match status" value="1"/>
</dbReference>
<sequence>MRRVIWAGLLALAACGTKAPAPTAPLRDPNVMITSAALFDPARFGGDWQVAMSATPRCGGAKQSWRWDGRGAYALSGVDCTGAVPAVLQGQAALTGPGGRFAPDKAYRGAPVWVLWVDQDYRVAALGTPSGDWAVVLARPGKGRGDLLTAAREVLDFNGYDLKRIGG</sequence>
<keyword evidence="1" id="KW-0732">Signal</keyword>
<organism evidence="2 3">
    <name type="scientific">Rhodobacter capsulatus</name>
    <name type="common">Rhodopseudomonas capsulata</name>
    <dbReference type="NCBI Taxonomy" id="1061"/>
    <lineage>
        <taxon>Bacteria</taxon>
        <taxon>Pseudomonadati</taxon>
        <taxon>Pseudomonadota</taxon>
        <taxon>Alphaproteobacteria</taxon>
        <taxon>Rhodobacterales</taxon>
        <taxon>Rhodobacter group</taxon>
        <taxon>Rhodobacter</taxon>
    </lineage>
</organism>
<dbReference type="SUPFAM" id="SSF50814">
    <property type="entry name" value="Lipocalins"/>
    <property type="match status" value="1"/>
</dbReference>
<reference evidence="2 3" key="1">
    <citation type="submission" date="2016-10" db="EMBL/GenBank/DDBJ databases">
        <authorList>
            <person name="de Groot N.N."/>
        </authorList>
    </citation>
    <scope>NUCLEOTIDE SEQUENCE [LARGE SCALE GENOMIC DNA]</scope>
    <source>
        <strain evidence="3">DSM 938 / 37b4</strain>
    </source>
</reference>
<evidence type="ECO:0000256" key="1">
    <source>
        <dbReference type="SAM" id="SignalP"/>
    </source>
</evidence>
<dbReference type="AlphaFoldDB" id="A0A1G7M858"/>